<evidence type="ECO:0000259" key="2">
    <source>
        <dbReference type="Pfam" id="PF24740"/>
    </source>
</evidence>
<dbReference type="RefSeq" id="WP_044229336.1">
    <property type="nucleotide sequence ID" value="NZ_JRYR02000001.1"/>
</dbReference>
<dbReference type="AlphaFoldDB" id="A0A1S1YX43"/>
<keyword evidence="4" id="KW-1185">Reference proteome</keyword>
<accession>A0A1S1YX43</accession>
<dbReference type="STRING" id="915059.NH26_03100"/>
<evidence type="ECO:0000256" key="1">
    <source>
        <dbReference type="SAM" id="Coils"/>
    </source>
</evidence>
<reference evidence="3 4" key="1">
    <citation type="journal article" date="2012" name="Int. J. Syst. Evol. Microbiol.">
        <title>Flammeovirga pacifica sp. nov., isolated from deep-sea sediment.</title>
        <authorList>
            <person name="Xu H."/>
            <person name="Fu Y."/>
            <person name="Yang N."/>
            <person name="Ding Z."/>
            <person name="Lai Q."/>
            <person name="Zeng R."/>
        </authorList>
    </citation>
    <scope>NUCLEOTIDE SEQUENCE [LARGE SCALE GENOMIC DNA]</scope>
    <source>
        <strain evidence="4">DSM 24597 / LMG 26175 / WPAGA1</strain>
    </source>
</reference>
<protein>
    <recommendedName>
        <fullName evidence="2">DUF7691 domain-containing protein</fullName>
    </recommendedName>
</protein>
<dbReference type="OrthoDB" id="1524117at2"/>
<evidence type="ECO:0000313" key="4">
    <source>
        <dbReference type="Proteomes" id="UP000179797"/>
    </source>
</evidence>
<sequence length="167" mass="19698">MSYGITPIKTNIKRIEQQILNLSEEHKKEYIEELKDLADSFSDPVIQIITDMLNGKDFDPQYAYLYWYIFERIFLIHGSSLNNSEWYPTNLTEICELKELKAFDLQIENIPTPDDFPIVLSCRSENLEKLRTEVNEHISDSSQKDQFLSWIDSCSYGNSNDLVLYYY</sequence>
<feature type="domain" description="DUF7691" evidence="2">
    <location>
        <begin position="1"/>
        <end position="167"/>
    </location>
</feature>
<comment type="caution">
    <text evidence="3">The sequence shown here is derived from an EMBL/GenBank/DDBJ whole genome shotgun (WGS) entry which is preliminary data.</text>
</comment>
<dbReference type="Pfam" id="PF24740">
    <property type="entry name" value="DUF7691"/>
    <property type="match status" value="1"/>
</dbReference>
<proteinExistence type="predicted"/>
<feature type="coiled-coil region" evidence="1">
    <location>
        <begin position="12"/>
        <end position="40"/>
    </location>
</feature>
<organism evidence="3 4">
    <name type="scientific">Flammeovirga pacifica</name>
    <dbReference type="NCBI Taxonomy" id="915059"/>
    <lineage>
        <taxon>Bacteria</taxon>
        <taxon>Pseudomonadati</taxon>
        <taxon>Bacteroidota</taxon>
        <taxon>Cytophagia</taxon>
        <taxon>Cytophagales</taxon>
        <taxon>Flammeovirgaceae</taxon>
        <taxon>Flammeovirga</taxon>
    </lineage>
</organism>
<gene>
    <name evidence="3" type="ORF">NH26_03100</name>
</gene>
<dbReference type="EMBL" id="JRYR02000001">
    <property type="protein sequence ID" value="OHX65405.1"/>
    <property type="molecule type" value="Genomic_DNA"/>
</dbReference>
<dbReference type="InterPro" id="IPR056108">
    <property type="entry name" value="DUF7691"/>
</dbReference>
<evidence type="ECO:0000313" key="3">
    <source>
        <dbReference type="EMBL" id="OHX65405.1"/>
    </source>
</evidence>
<dbReference type="Proteomes" id="UP000179797">
    <property type="component" value="Unassembled WGS sequence"/>
</dbReference>
<name>A0A1S1YX43_FLAPC</name>
<keyword evidence="1" id="KW-0175">Coiled coil</keyword>